<dbReference type="SUPFAM" id="SSF81383">
    <property type="entry name" value="F-box domain"/>
    <property type="match status" value="1"/>
</dbReference>
<keyword evidence="3" id="KW-1185">Reference proteome</keyword>
<dbReference type="Proteomes" id="UP001497457">
    <property type="component" value="Chromosome 10rd"/>
</dbReference>
<dbReference type="EMBL" id="OZ075120">
    <property type="protein sequence ID" value="CAL4896153.1"/>
    <property type="molecule type" value="Genomic_DNA"/>
</dbReference>
<feature type="domain" description="At1g61320/AtMIF1 LRR" evidence="1">
    <location>
        <begin position="198"/>
        <end position="465"/>
    </location>
</feature>
<reference evidence="2 3" key="2">
    <citation type="submission" date="2024-10" db="EMBL/GenBank/DDBJ databases">
        <authorList>
            <person name="Ryan C."/>
        </authorList>
    </citation>
    <scope>NUCLEOTIDE SEQUENCE [LARGE SCALE GENOMIC DNA]</scope>
</reference>
<dbReference type="AlphaFoldDB" id="A0ABC8VT40"/>
<dbReference type="InterPro" id="IPR055357">
    <property type="entry name" value="LRR_At1g61320_AtMIF1"/>
</dbReference>
<evidence type="ECO:0000259" key="1">
    <source>
        <dbReference type="Pfam" id="PF23622"/>
    </source>
</evidence>
<reference evidence="3" key="1">
    <citation type="submission" date="2024-06" db="EMBL/GenBank/DDBJ databases">
        <authorList>
            <person name="Ryan C."/>
        </authorList>
    </citation>
    <scope>NUCLEOTIDE SEQUENCE [LARGE SCALE GENOMIC DNA]</scope>
</reference>
<dbReference type="Pfam" id="PF23622">
    <property type="entry name" value="LRR_At1g61320_AtMIF1"/>
    <property type="match status" value="1"/>
</dbReference>
<dbReference type="SUPFAM" id="SSF52047">
    <property type="entry name" value="RNI-like"/>
    <property type="match status" value="1"/>
</dbReference>
<dbReference type="Gene3D" id="3.80.10.10">
    <property type="entry name" value="Ribonuclease Inhibitor"/>
    <property type="match status" value="1"/>
</dbReference>
<gene>
    <name evidence="2" type="ORF">URODEC1_LOCUS6464</name>
</gene>
<evidence type="ECO:0000313" key="3">
    <source>
        <dbReference type="Proteomes" id="UP001497457"/>
    </source>
</evidence>
<dbReference type="PANTHER" id="PTHR32153">
    <property type="entry name" value="OJ000223_09.16 PROTEIN"/>
    <property type="match status" value="1"/>
</dbReference>
<evidence type="ECO:0000313" key="2">
    <source>
        <dbReference type="EMBL" id="CAL4896153.1"/>
    </source>
</evidence>
<protein>
    <recommendedName>
        <fullName evidence="1">At1g61320/AtMIF1 LRR domain-containing protein</fullName>
    </recommendedName>
</protein>
<dbReference type="InterPro" id="IPR044997">
    <property type="entry name" value="F-box_plant"/>
</dbReference>
<proteinExistence type="predicted"/>
<sequence length="507" mass="57650">MDCPSPLLKTVMGTSGIVPSSVHLRSSPLSVTTNLSDEEDRISALPDHILIDILERVDDLRTVVQASTLSRRWAHLPRSLSYLCIQIADFLPRDPSRRKHWKVNQGMTAYTAAVRSLLKQSPSCNRVIKYLDLVFYLKDPYLAYIGHAVGDVVKHGNTDFLQFVIYSEVQDPSYEQCVMFGQRFMSFVQACPVAFIWITRLILQNITFGDREVSTVLDACRKLELLSLDLCVCVIDPVTSEETVLTIDAPDSSLLALSITTCAYARIDLIQVPKLEMLLYTNWNGANPPFRFGKVPCLGRISLSCAALHWQNPFALSHFLPNTTTLTKMHLDFADQMIWIKPEGPKHLSTIFSNLRDVNLYNIFYECDLNWTMFVLEAAPSLSNFRLKLSCHPCERNRCEDCAEKVNVVWDHASPDFEHHRLSLLQMVGFAVDEKLMKYIRLVMKRAVGLRRICLLDQRPCAECDAMNNAQPPSPMRWRFPADEDEKKLIRQQLVDGFSSSVEISIG</sequence>
<name>A0ABC8VT40_9POAL</name>
<organism evidence="2 3">
    <name type="scientific">Urochloa decumbens</name>
    <dbReference type="NCBI Taxonomy" id="240449"/>
    <lineage>
        <taxon>Eukaryota</taxon>
        <taxon>Viridiplantae</taxon>
        <taxon>Streptophyta</taxon>
        <taxon>Embryophyta</taxon>
        <taxon>Tracheophyta</taxon>
        <taxon>Spermatophyta</taxon>
        <taxon>Magnoliopsida</taxon>
        <taxon>Liliopsida</taxon>
        <taxon>Poales</taxon>
        <taxon>Poaceae</taxon>
        <taxon>PACMAD clade</taxon>
        <taxon>Panicoideae</taxon>
        <taxon>Panicodae</taxon>
        <taxon>Paniceae</taxon>
        <taxon>Melinidinae</taxon>
        <taxon>Urochloa</taxon>
    </lineage>
</organism>
<dbReference type="InterPro" id="IPR032675">
    <property type="entry name" value="LRR_dom_sf"/>
</dbReference>
<accession>A0ABC8VT40</accession>
<dbReference type="InterPro" id="IPR036047">
    <property type="entry name" value="F-box-like_dom_sf"/>
</dbReference>